<evidence type="ECO:0000313" key="18">
    <source>
        <dbReference type="FlyBase" id="FBgn0040355"/>
    </source>
</evidence>
<keyword evidence="11" id="KW-0833">Ubl conjugation pathway</keyword>
<comment type="catalytic activity">
    <reaction evidence="1">
        <text>S-ubiquitinyl-[E2 ubiquitin-conjugating enzyme]-L-cysteine + [acceptor protein]-L-lysine = [E2 ubiquitin-conjugating enzyme]-L-cysteine + N(6)-ubiquitinyl-[acceptor protein]-L-lysine.</text>
        <dbReference type="EC" id="2.3.2.27"/>
    </reaction>
</comment>
<evidence type="ECO:0000256" key="11">
    <source>
        <dbReference type="ARBA" id="ARBA00022786"/>
    </source>
</evidence>
<dbReference type="InterPro" id="IPR050774">
    <property type="entry name" value="KCMF1/Dystrophin"/>
</dbReference>
<dbReference type="OrthoDB" id="7873042at2759"/>
<feature type="region of interest" description="Disordered" evidence="15">
    <location>
        <begin position="240"/>
        <end position="268"/>
    </location>
</feature>
<proteinExistence type="inferred from homology"/>
<dbReference type="EC" id="2.3.2.27" evidence="5"/>
<evidence type="ECO:0000256" key="3">
    <source>
        <dbReference type="ARBA" id="ARBA00004603"/>
    </source>
</evidence>
<dbReference type="PhylomeDB" id="Q9NEG2"/>
<evidence type="ECO:0000259" key="16">
    <source>
        <dbReference type="PROSITE" id="PS50135"/>
    </source>
</evidence>
<dbReference type="GO" id="GO:0023051">
    <property type="term" value="P:regulation of signaling"/>
    <property type="evidence" value="ECO:0007669"/>
    <property type="project" value="UniProtKB-ARBA"/>
</dbReference>
<reference evidence="17" key="2">
    <citation type="submission" date="2000-02" db="EMBL/GenBank/DDBJ databases">
        <authorList>
            <person name="Benos P."/>
        </authorList>
    </citation>
    <scope>NUCLEOTIDE SEQUENCE</scope>
</reference>
<dbReference type="AlphaFoldDB" id="Q9NEG2"/>
<evidence type="ECO:0000256" key="15">
    <source>
        <dbReference type="SAM" id="MobiDB-lite"/>
    </source>
</evidence>
<keyword evidence="10 14" id="KW-0863">Zinc-finger</keyword>
<dbReference type="SMART" id="SM00355">
    <property type="entry name" value="ZnF_C2H2"/>
    <property type="match status" value="2"/>
</dbReference>
<reference evidence="17" key="1">
    <citation type="submission" date="2000-02" db="EMBL/GenBank/DDBJ databases">
        <title>Sequencing the distal X chromosome of Drosophila melanogaster.</title>
        <authorList>
            <person name="Ferraz C."/>
            <person name="Vidal S."/>
            <person name="Brun C."/>
            <person name="Bucheton A."/>
            <person name="Demaille J.G."/>
        </authorList>
    </citation>
    <scope>NUCLEOTIDE SEQUENCE</scope>
</reference>
<evidence type="ECO:0000256" key="8">
    <source>
        <dbReference type="ARBA" id="ARBA00022723"/>
    </source>
</evidence>
<dbReference type="Pfam" id="PF05605">
    <property type="entry name" value="zf-Di19"/>
    <property type="match status" value="1"/>
</dbReference>
<keyword evidence="13" id="KW-0458">Lysosome</keyword>
<dbReference type="HOGENOM" id="CLU_079470_1_0_1"/>
<dbReference type="VEuPathDB" id="VectorBase:FBgn0040355"/>
<dbReference type="InterPro" id="IPR013087">
    <property type="entry name" value="Znf_C2H2_type"/>
</dbReference>
<evidence type="ECO:0000256" key="6">
    <source>
        <dbReference type="ARBA" id="ARBA00014999"/>
    </source>
</evidence>
<dbReference type="GO" id="GO:0005764">
    <property type="term" value="C:lysosome"/>
    <property type="evidence" value="ECO:0007669"/>
    <property type="project" value="UniProtKB-SubCell"/>
</dbReference>
<evidence type="ECO:0000256" key="14">
    <source>
        <dbReference type="PROSITE-ProRule" id="PRU00228"/>
    </source>
</evidence>
<dbReference type="SUPFAM" id="SSF57850">
    <property type="entry name" value="RING/U-box"/>
    <property type="match status" value="1"/>
</dbReference>
<evidence type="ECO:0000256" key="9">
    <source>
        <dbReference type="ARBA" id="ARBA00022753"/>
    </source>
</evidence>
<dbReference type="InterPro" id="IPR000433">
    <property type="entry name" value="Znf_ZZ"/>
</dbReference>
<accession>Q9NEG2</accession>
<dbReference type="SMART" id="SM00291">
    <property type="entry name" value="ZnF_ZZ"/>
    <property type="match status" value="1"/>
</dbReference>
<dbReference type="InterPro" id="IPR043145">
    <property type="entry name" value="Znf_ZZ_sf"/>
</dbReference>
<dbReference type="AGR" id="FB:FBgn0040355"/>
<dbReference type="GO" id="GO:0005770">
    <property type="term" value="C:late endosome"/>
    <property type="evidence" value="ECO:0007669"/>
    <property type="project" value="UniProtKB-SubCell"/>
</dbReference>
<dbReference type="ExpressionAtlas" id="Q9NEG2">
    <property type="expression patterns" value="baseline and differential"/>
</dbReference>
<keyword evidence="9" id="KW-0967">Endosome</keyword>
<dbReference type="Gene3D" id="3.30.60.90">
    <property type="match status" value="1"/>
</dbReference>
<dbReference type="CDD" id="cd02338">
    <property type="entry name" value="ZZ_PCMF_like"/>
    <property type="match status" value="1"/>
</dbReference>
<dbReference type="InterPro" id="IPR008598">
    <property type="entry name" value="Di19_Zn-bd"/>
</dbReference>
<dbReference type="Pfam" id="PF00569">
    <property type="entry name" value="ZZ"/>
    <property type="match status" value="1"/>
</dbReference>
<dbReference type="GO" id="GO:0061630">
    <property type="term" value="F:ubiquitin protein ligase activity"/>
    <property type="evidence" value="ECO:0007669"/>
    <property type="project" value="UniProtKB-EC"/>
</dbReference>
<dbReference type="FlyBase" id="FBgn0040355">
    <property type="gene designation" value="CG3526"/>
</dbReference>
<dbReference type="PANTHER" id="PTHR12268:SF13">
    <property type="entry name" value="E3 UBIQUITIN-PROTEIN LIGASE KCMF1"/>
    <property type="match status" value="1"/>
</dbReference>
<comment type="similarity">
    <text evidence="4">Belongs to the KCMF1 family.</text>
</comment>
<evidence type="ECO:0000256" key="2">
    <source>
        <dbReference type="ARBA" id="ARBA00004371"/>
    </source>
</evidence>
<evidence type="ECO:0000256" key="12">
    <source>
        <dbReference type="ARBA" id="ARBA00022833"/>
    </source>
</evidence>
<name>Q9NEG2_DROME</name>
<evidence type="ECO:0000256" key="13">
    <source>
        <dbReference type="ARBA" id="ARBA00023228"/>
    </source>
</evidence>
<protein>
    <recommendedName>
        <fullName evidence="6">E3 ubiquitin-protein ligase KCMF1</fullName>
        <ecNumber evidence="5">2.3.2.27</ecNumber>
    </recommendedName>
</protein>
<evidence type="ECO:0000256" key="7">
    <source>
        <dbReference type="ARBA" id="ARBA00022679"/>
    </source>
</evidence>
<dbReference type="PROSITE" id="PS01357">
    <property type="entry name" value="ZF_ZZ_1"/>
    <property type="match status" value="1"/>
</dbReference>
<sequence>MHSTSFRCGQQIRAAHAGRANIIIIIAAISIFGRLKGSRCPAGKTRKHCAFSPHIRTYIVPPGFPQCTPFALRLVSGSPSMPRRRQIGHTSGHCNVRCDGCGNNRMTFYRYKCLHCLDYDLCSDCKENGVSNGLHSLDHPLQCLMDRDALELHFAGEPIPILCADSFTCPVCGEMGFSVEDLRTHCQDNHRMARTVCICPVCAAVPLSQPSHIAHIANHLMFSPSHRATGDPMIDISATSQAEGSSLPQNSAVSSGSGAQHTFSSSENSQVRFLLPGNRAPLADSDDFNMDNWEV</sequence>
<evidence type="ECO:0000256" key="1">
    <source>
        <dbReference type="ARBA" id="ARBA00000900"/>
    </source>
</evidence>
<evidence type="ECO:0000256" key="4">
    <source>
        <dbReference type="ARBA" id="ARBA00010938"/>
    </source>
</evidence>
<dbReference type="PROSITE" id="PS50135">
    <property type="entry name" value="ZF_ZZ_2"/>
    <property type="match status" value="1"/>
</dbReference>
<keyword evidence="8" id="KW-0479">Metal-binding</keyword>
<organism evidence="17">
    <name type="scientific">Drosophila melanogaster</name>
    <name type="common">Fruit fly</name>
    <dbReference type="NCBI Taxonomy" id="7227"/>
    <lineage>
        <taxon>Eukaryota</taxon>
        <taxon>Metazoa</taxon>
        <taxon>Ecdysozoa</taxon>
        <taxon>Arthropoda</taxon>
        <taxon>Hexapoda</taxon>
        <taxon>Insecta</taxon>
        <taxon>Pterygota</taxon>
        <taxon>Neoptera</taxon>
        <taxon>Endopterygota</taxon>
        <taxon>Diptera</taxon>
        <taxon>Brachycera</taxon>
        <taxon>Muscomorpha</taxon>
        <taxon>Ephydroidea</taxon>
        <taxon>Drosophilidae</taxon>
        <taxon>Drosophila</taxon>
        <taxon>Sophophora</taxon>
    </lineage>
</organism>
<keyword evidence="12" id="KW-0862">Zinc</keyword>
<dbReference type="GO" id="GO:0010646">
    <property type="term" value="P:regulation of cell communication"/>
    <property type="evidence" value="ECO:0007669"/>
    <property type="project" value="UniProtKB-ARBA"/>
</dbReference>
<evidence type="ECO:0000256" key="10">
    <source>
        <dbReference type="ARBA" id="ARBA00022771"/>
    </source>
</evidence>
<gene>
    <name evidence="17" type="primary">EG:BACR43E12.4</name>
    <name evidence="18" type="ORF">CG3526</name>
</gene>
<keyword evidence="7" id="KW-0808">Transferase</keyword>
<comment type="subcellular location">
    <subcellularLocation>
        <location evidence="3">Late endosome</location>
    </subcellularLocation>
    <subcellularLocation>
        <location evidence="2">Lysosome</location>
    </subcellularLocation>
</comment>
<evidence type="ECO:0000313" key="17">
    <source>
        <dbReference type="EMBL" id="CAB72283.1"/>
    </source>
</evidence>
<feature type="domain" description="ZZ-type" evidence="16">
    <location>
        <begin position="93"/>
        <end position="149"/>
    </location>
</feature>
<dbReference type="GO" id="GO:0008270">
    <property type="term" value="F:zinc ion binding"/>
    <property type="evidence" value="ECO:0007669"/>
    <property type="project" value="UniProtKB-KW"/>
</dbReference>
<dbReference type="EMBL" id="AL138971">
    <property type="protein sequence ID" value="CAB72283.1"/>
    <property type="molecule type" value="Genomic_DNA"/>
</dbReference>
<evidence type="ECO:0000256" key="5">
    <source>
        <dbReference type="ARBA" id="ARBA00012483"/>
    </source>
</evidence>
<dbReference type="PANTHER" id="PTHR12268">
    <property type="entry name" value="E3 UBIQUITIN-PROTEIN LIGASE KCMF1"/>
    <property type="match status" value="1"/>
</dbReference>